<keyword evidence="4" id="KW-0597">Phosphoprotein</keyword>
<dbReference type="Pfam" id="PF18563">
    <property type="entry name" value="TubC_N"/>
    <property type="match status" value="1"/>
</dbReference>
<dbReference type="InterPro" id="IPR020806">
    <property type="entry name" value="PKS_PP-bd"/>
</dbReference>
<evidence type="ECO:0000259" key="5">
    <source>
        <dbReference type="PROSITE" id="PS50075"/>
    </source>
</evidence>
<dbReference type="Gene3D" id="3.40.50.980">
    <property type="match status" value="2"/>
</dbReference>
<dbReference type="Proteomes" id="UP000176944">
    <property type="component" value="Chromosome"/>
</dbReference>
<dbReference type="FunFam" id="3.30.300.30:FF:000010">
    <property type="entry name" value="Enterobactin synthetase component F"/>
    <property type="match status" value="1"/>
</dbReference>
<dbReference type="CDD" id="cd17651">
    <property type="entry name" value="A_NRPS_VisG_like"/>
    <property type="match status" value="1"/>
</dbReference>
<name>A0A9Q9SU71_MOOP1</name>
<dbReference type="InterPro" id="IPR009081">
    <property type="entry name" value="PP-bd_ACP"/>
</dbReference>
<dbReference type="InterPro" id="IPR036736">
    <property type="entry name" value="ACP-like_sf"/>
</dbReference>
<dbReference type="Pfam" id="PF13193">
    <property type="entry name" value="AMP-binding_C"/>
    <property type="match status" value="1"/>
</dbReference>
<dbReference type="SUPFAM" id="SSF47336">
    <property type="entry name" value="ACP-like"/>
    <property type="match status" value="1"/>
</dbReference>
<dbReference type="Gene3D" id="1.10.10.1830">
    <property type="entry name" value="Non-ribosomal peptide synthase, adenylation domain"/>
    <property type="match status" value="1"/>
</dbReference>
<dbReference type="InterPro" id="IPR020802">
    <property type="entry name" value="TesA-like"/>
</dbReference>
<dbReference type="Gene3D" id="1.10.1200.10">
    <property type="entry name" value="ACP-like"/>
    <property type="match status" value="1"/>
</dbReference>
<dbReference type="FunFam" id="1.10.1200.10:FF:000005">
    <property type="entry name" value="Nonribosomal peptide synthetase 1"/>
    <property type="match status" value="1"/>
</dbReference>
<dbReference type="Gene3D" id="3.30.559.10">
    <property type="entry name" value="Chloramphenicol acetyltransferase-like domain"/>
    <property type="match status" value="1"/>
</dbReference>
<dbReference type="FunFam" id="3.40.50.980:FF:000001">
    <property type="entry name" value="Non-ribosomal peptide synthetase"/>
    <property type="match status" value="1"/>
</dbReference>
<comment type="cofactor">
    <cofactor evidence="1">
        <name>pantetheine 4'-phosphate</name>
        <dbReference type="ChEBI" id="CHEBI:47942"/>
    </cofactor>
</comment>
<dbReference type="FunFam" id="3.40.50.12780:FF:000012">
    <property type="entry name" value="Non-ribosomal peptide synthetase"/>
    <property type="match status" value="1"/>
</dbReference>
<dbReference type="PROSITE" id="PS00012">
    <property type="entry name" value="PHOSPHOPANTETHEINE"/>
    <property type="match status" value="1"/>
</dbReference>
<dbReference type="InterPro" id="IPR010071">
    <property type="entry name" value="AA_adenyl_dom"/>
</dbReference>
<dbReference type="InterPro" id="IPR001031">
    <property type="entry name" value="Thioesterase"/>
</dbReference>
<dbReference type="Pfam" id="PF00501">
    <property type="entry name" value="AMP-binding"/>
    <property type="match status" value="1"/>
</dbReference>
<dbReference type="InterPro" id="IPR025110">
    <property type="entry name" value="AMP-bd_C"/>
</dbReference>
<sequence>MKTIEALLSDLRRKNINLWLDDDNLCYKAPPNTLTPSLLKELKERKAEIVAFLDNAKTATGCHLSPILPAPRDQDLILSFAQERLWFLNQLEGKSATYNITSAWLLIGNLSLRSLEQALNEILRRHEILRTTFARENGVPIQVIASTMPTPLSLIDLQQLPEAEREAQVQNLVKQEAQKPFDLERGPLLRVSLLQLGSQSHVLMLTMHHIISDGWSMGVLWRELSLLYQAFSDGEHSPLAPLPIQYADFALWQREWFKGNLLETQLNYWKQQLKGVPPLLELPYDRPRPPIETFRGGRESFKLSAELTHKLHNLSQKSGCTLFMTLLAAWSSLLYRYSGQSDILVGTPIANRNRREIEPLMGFFVNTLVMRTQFPENISFAEVLKRVRQTAIEAYGHQDLPFEKLVQELKLQRSLSHNPLFQVMFALQNATMVSPEFPGLTFTKLEMEGVVAKFDLFLSMNETSVGLQGEWGYNSDLFDRATIRRWIGHFQVLLEGIIANPQQPVYQLPLLTETERHQLLVEWNNTATDYPKYKCIHQLFEEQVELTPDAVAVVFEDKHLTYRQLNNRANQLAHYLRSLGVVPEVLVGICVERSLEMVVGLLGILKAGGAYVPIDPDYPRERIAYMLKDSGISVLLTQKKLVARLPEHQGQIICLDPELEVVTQQSDLNPNSTASGDNLAYVIYTSGSTGKPKGVAMKHFALSNLINWQRSNTTVANRAKTLQFAPVSFDVSFQEMFSTWCAGGTLVLIQEELRRDPMALLDLLAEKQVERLFLPFVALQQLAESAQSQGLISLNLREVITAGEQLQITPAIASFFSQLKDCTFHNHYGPSETHVVTAFTLTGSTKNWSALPPIGTPIANTQIYILDNHLQPVPIGIPGEINIGGVGLARGYLNRPEITEQKFIPNPFSKEPGSGLYKTGDLARYLPDGNIEFLGRIDNQVKIRGFRIELSEIEATLAEHPEVQEVVVIVRETQPGDKRLVAYVVSPGENIEILTTNLRGFLKQKLPQYMIPNAFVVLDALPLTPNGKVDRRGLPAPDTCRESGAETFVAPRDSLELQLAQIWSQVLGIQPIGVTDNFFELGGHSLLAVRLVAEIEKVTQTKLPLAALFQFTTIEEIASILKEGEVADHANPNLSPELLPLDTDQLRALLTIVAGREGARPRPDSLMVAIRPTGVKPPLFYCANGVREISTLAHYLGEEQPVYLLESGYTFFIQKHKQTEANIKAIAASHVRDILEVYPTGPILLTGYSLGKLVAYEVAKQLQERGKKVAFLAILDTTGSGQMYRYYLQKIQPDIIRIEIQLFRGLWLRFARKLGSFLWELKDHLTAQKSMSSLEGNQGEYLMQGYSGKITLFVTRVTRDHRHHIKIRRWLFPLMGWEEHVVDLIRVPGDHNSMVSEPDHVRVLADKLKTCIDQALAAEGDSD</sequence>
<organism evidence="6">
    <name type="scientific">Moorena producens (strain JHB)</name>
    <dbReference type="NCBI Taxonomy" id="1454205"/>
    <lineage>
        <taxon>Bacteria</taxon>
        <taxon>Bacillati</taxon>
        <taxon>Cyanobacteriota</taxon>
        <taxon>Cyanophyceae</taxon>
        <taxon>Coleofasciculales</taxon>
        <taxon>Coleofasciculaceae</taxon>
        <taxon>Moorena</taxon>
    </lineage>
</organism>
<dbReference type="Pfam" id="PF00668">
    <property type="entry name" value="Condensation"/>
    <property type="match status" value="1"/>
</dbReference>
<evidence type="ECO:0000256" key="2">
    <source>
        <dbReference type="ARBA" id="ARBA00006432"/>
    </source>
</evidence>
<dbReference type="SMART" id="SM00824">
    <property type="entry name" value="PKS_TE"/>
    <property type="match status" value="1"/>
</dbReference>
<dbReference type="EMBL" id="CP017708">
    <property type="protein sequence ID" value="WAN69720.1"/>
    <property type="molecule type" value="Genomic_DNA"/>
</dbReference>
<dbReference type="SUPFAM" id="SSF56801">
    <property type="entry name" value="Acetyl-CoA synthetase-like"/>
    <property type="match status" value="1"/>
</dbReference>
<dbReference type="InterPro" id="IPR000873">
    <property type="entry name" value="AMP-dep_synth/lig_dom"/>
</dbReference>
<evidence type="ECO:0000256" key="4">
    <source>
        <dbReference type="ARBA" id="ARBA00022553"/>
    </source>
</evidence>
<dbReference type="NCBIfam" id="TIGR01733">
    <property type="entry name" value="AA-adenyl-dom"/>
    <property type="match status" value="1"/>
</dbReference>
<dbReference type="Pfam" id="PF00975">
    <property type="entry name" value="Thioesterase"/>
    <property type="match status" value="1"/>
</dbReference>
<keyword evidence="3" id="KW-0596">Phosphopantetheine</keyword>
<dbReference type="PANTHER" id="PTHR45527:SF14">
    <property type="entry name" value="PLIPASTATIN SYNTHASE SUBUNIT B"/>
    <property type="match status" value="1"/>
</dbReference>
<dbReference type="PROSITE" id="PS00455">
    <property type="entry name" value="AMP_BINDING"/>
    <property type="match status" value="1"/>
</dbReference>
<dbReference type="InterPro" id="IPR023213">
    <property type="entry name" value="CAT-like_dom_sf"/>
</dbReference>
<dbReference type="InterPro" id="IPR041464">
    <property type="entry name" value="TubC_N"/>
</dbReference>
<dbReference type="InterPro" id="IPR020845">
    <property type="entry name" value="AMP-binding_CS"/>
</dbReference>
<dbReference type="GO" id="GO:0031177">
    <property type="term" value="F:phosphopantetheine binding"/>
    <property type="evidence" value="ECO:0007669"/>
    <property type="project" value="InterPro"/>
</dbReference>
<dbReference type="CDD" id="cd19531">
    <property type="entry name" value="LCL_NRPS-like"/>
    <property type="match status" value="1"/>
</dbReference>
<dbReference type="FunFam" id="2.30.38.10:FF:000001">
    <property type="entry name" value="Non-ribosomal peptide synthetase PvdI"/>
    <property type="match status" value="1"/>
</dbReference>
<dbReference type="InterPro" id="IPR044894">
    <property type="entry name" value="TubC_N_sf"/>
</dbReference>
<evidence type="ECO:0000256" key="1">
    <source>
        <dbReference type="ARBA" id="ARBA00001957"/>
    </source>
</evidence>
<dbReference type="SUPFAM" id="SSF52777">
    <property type="entry name" value="CoA-dependent acyltransferases"/>
    <property type="match status" value="2"/>
</dbReference>
<reference evidence="6" key="1">
    <citation type="journal article" date="2017" name="Proc. Natl. Acad. Sci. U.S.A.">
        <title>Comparative genomics uncovers the prolific and distinctive metabolic potential of the cyanobacterial genus Moorea.</title>
        <authorList>
            <person name="Leao T."/>
            <person name="Castelao G."/>
            <person name="Korobeynikov A."/>
            <person name="Monroe E.A."/>
            <person name="Podell S."/>
            <person name="Glukhov E."/>
            <person name="Allen E.E."/>
            <person name="Gerwick W.H."/>
            <person name="Gerwick L."/>
        </authorList>
    </citation>
    <scope>NUCLEOTIDE SEQUENCE</scope>
    <source>
        <strain evidence="6">JHB</strain>
    </source>
</reference>
<dbReference type="Gene3D" id="2.30.38.10">
    <property type="entry name" value="Luciferase, Domain 3"/>
    <property type="match status" value="1"/>
</dbReference>
<protein>
    <submittedName>
        <fullName evidence="6">Amino acid adenylation domain-containing protein</fullName>
    </submittedName>
</protein>
<accession>A0A9Q9SU71</accession>
<evidence type="ECO:0000313" key="6">
    <source>
        <dbReference type="EMBL" id="WAN69720.1"/>
    </source>
</evidence>
<dbReference type="InterPro" id="IPR029058">
    <property type="entry name" value="AB_hydrolase_fold"/>
</dbReference>
<dbReference type="PANTHER" id="PTHR45527">
    <property type="entry name" value="NONRIBOSOMAL PEPTIDE SYNTHETASE"/>
    <property type="match status" value="1"/>
</dbReference>
<feature type="domain" description="Carrier" evidence="5">
    <location>
        <begin position="1050"/>
        <end position="1125"/>
    </location>
</feature>
<dbReference type="GO" id="GO:0044550">
    <property type="term" value="P:secondary metabolite biosynthetic process"/>
    <property type="evidence" value="ECO:0007669"/>
    <property type="project" value="UniProtKB-ARBA"/>
</dbReference>
<dbReference type="InterPro" id="IPR045851">
    <property type="entry name" value="AMP-bd_C_sf"/>
</dbReference>
<dbReference type="FunFam" id="3.30.559.10:FF:000012">
    <property type="entry name" value="Non-ribosomal peptide synthetase"/>
    <property type="match status" value="1"/>
</dbReference>
<dbReference type="Gene3D" id="3.30.300.30">
    <property type="match status" value="1"/>
</dbReference>
<dbReference type="Gene3D" id="3.30.559.30">
    <property type="entry name" value="Nonribosomal peptide synthetase, condensation domain"/>
    <property type="match status" value="1"/>
</dbReference>
<dbReference type="GO" id="GO:0008610">
    <property type="term" value="P:lipid biosynthetic process"/>
    <property type="evidence" value="ECO:0007669"/>
    <property type="project" value="UniProtKB-ARBA"/>
</dbReference>
<dbReference type="InterPro" id="IPR006162">
    <property type="entry name" value="Ppantetheine_attach_site"/>
</dbReference>
<dbReference type="GO" id="GO:0005829">
    <property type="term" value="C:cytosol"/>
    <property type="evidence" value="ECO:0007669"/>
    <property type="project" value="TreeGrafter"/>
</dbReference>
<reference evidence="6" key="2">
    <citation type="submission" date="2022-10" db="EMBL/GenBank/DDBJ databases">
        <authorList>
            <person name="Ngo T.-E."/>
        </authorList>
    </citation>
    <scope>NUCLEOTIDE SEQUENCE</scope>
    <source>
        <strain evidence="6">JHB</strain>
    </source>
</reference>
<proteinExistence type="inferred from homology"/>
<comment type="similarity">
    <text evidence="2">Belongs to the ATP-dependent AMP-binding enzyme family.</text>
</comment>
<evidence type="ECO:0000256" key="3">
    <source>
        <dbReference type="ARBA" id="ARBA00022450"/>
    </source>
</evidence>
<dbReference type="PROSITE" id="PS50075">
    <property type="entry name" value="CARRIER"/>
    <property type="match status" value="1"/>
</dbReference>
<dbReference type="GO" id="GO:0043041">
    <property type="term" value="P:amino acid activation for nonribosomal peptide biosynthetic process"/>
    <property type="evidence" value="ECO:0007669"/>
    <property type="project" value="TreeGrafter"/>
</dbReference>
<dbReference type="GO" id="GO:0003824">
    <property type="term" value="F:catalytic activity"/>
    <property type="evidence" value="ECO:0007669"/>
    <property type="project" value="InterPro"/>
</dbReference>
<gene>
    <name evidence="6" type="ORF">BJP36_14430</name>
</gene>
<dbReference type="InterPro" id="IPR001242">
    <property type="entry name" value="Condensation_dom"/>
</dbReference>
<dbReference type="Pfam" id="PF00550">
    <property type="entry name" value="PP-binding"/>
    <property type="match status" value="1"/>
</dbReference>
<dbReference type="Gene3D" id="3.40.50.1820">
    <property type="entry name" value="alpha/beta hydrolase"/>
    <property type="match status" value="1"/>
</dbReference>
<dbReference type="SMART" id="SM00823">
    <property type="entry name" value="PKS_PP"/>
    <property type="match status" value="1"/>
</dbReference>
<dbReference type="SUPFAM" id="SSF53474">
    <property type="entry name" value="alpha/beta-Hydrolases"/>
    <property type="match status" value="1"/>
</dbReference>